<feature type="signal peptide" evidence="1">
    <location>
        <begin position="1"/>
        <end position="20"/>
    </location>
</feature>
<name>A0A172YA06_9CAUL</name>
<gene>
    <name evidence="2" type="ORF">DA69_13690</name>
</gene>
<keyword evidence="3" id="KW-1185">Reference proteome</keyword>
<dbReference type="OrthoDB" id="140419at2"/>
<evidence type="ECO:0008006" key="4">
    <source>
        <dbReference type="Google" id="ProtNLM"/>
    </source>
</evidence>
<reference evidence="2 3" key="1">
    <citation type="journal article" date="2014" name="Genome Announc.">
        <title>Genome Sequence of a Promising Hydrogen-Producing Facultative Anaerobic Bacterium, Brevundimonas naejangsanensis Strain B1.</title>
        <authorList>
            <person name="Su H."/>
            <person name="Zhang T."/>
            <person name="Bao M."/>
            <person name="Jiang Y."/>
            <person name="Wang Y."/>
            <person name="Tan T."/>
        </authorList>
    </citation>
    <scope>NUCLEOTIDE SEQUENCE [LARGE SCALE GENOMIC DNA]</scope>
    <source>
        <strain evidence="2 3">B1</strain>
    </source>
</reference>
<proteinExistence type="predicted"/>
<dbReference type="EMBL" id="CP015614">
    <property type="protein sequence ID" value="ANF56040.1"/>
    <property type="molecule type" value="Genomic_DNA"/>
</dbReference>
<dbReference type="Proteomes" id="UP000077603">
    <property type="component" value="Chromosome"/>
</dbReference>
<feature type="chain" id="PRO_5008004539" description="DUF885 domain-containing protein" evidence="1">
    <location>
        <begin position="21"/>
        <end position="428"/>
    </location>
</feature>
<evidence type="ECO:0000313" key="2">
    <source>
        <dbReference type="EMBL" id="ANF56040.1"/>
    </source>
</evidence>
<sequence>MRATTIAALAGAVAVLAACAATPKPNADSLDAVARDYVALTLEIGEREPGYVDAYYGPAEWAETAKAQPRALPQLAKGAANLSQRLDALPEAGLDAQSRQRRAYLKAHVAAASARLRMLQGETMGFADEAEALFGVRPELRPLSSYDPVLARIDALVPGEGPLADRVAAFRARYVIPKDRLDTVMRAAIHECKARTERRMTLPAGETFTLEFVNDKPWSGYNWFKGGAFSLIQVNTDLPIYIDRAVDLGCHEGYPGHHVYNALLEQTFVKDKGWVEMSVYPLFSPMSFIAEGSANYGIDLAFPGHERTEFEAQVLYPLAGLDPATAEAQTQLLTLTRELARAEYTVADAYLAGRIDRETALDQLQKYSLVARDRAAQRLSFIETYRSYIINYGLGRDMVQAWVQRQGPDHWKTMEQLLASQTLPVDLN</sequence>
<protein>
    <recommendedName>
        <fullName evidence="4">DUF885 domain-containing protein</fullName>
    </recommendedName>
</protein>
<dbReference type="RefSeq" id="WP_025976630.1">
    <property type="nucleotide sequence ID" value="NZ_CP015614.1"/>
</dbReference>
<dbReference type="KEGG" id="bne:DA69_13690"/>
<dbReference type="PROSITE" id="PS51257">
    <property type="entry name" value="PROKAR_LIPOPROTEIN"/>
    <property type="match status" value="1"/>
</dbReference>
<evidence type="ECO:0000313" key="3">
    <source>
        <dbReference type="Proteomes" id="UP000077603"/>
    </source>
</evidence>
<dbReference type="AlphaFoldDB" id="A0A172YA06"/>
<accession>A0A172YA06</accession>
<keyword evidence="1" id="KW-0732">Signal</keyword>
<dbReference type="eggNOG" id="COG4805">
    <property type="taxonomic scope" value="Bacteria"/>
</dbReference>
<dbReference type="STRING" id="588932.DA69_13690"/>
<evidence type="ECO:0000256" key="1">
    <source>
        <dbReference type="SAM" id="SignalP"/>
    </source>
</evidence>
<organism evidence="2 3">
    <name type="scientific">Brevundimonas naejangsanensis</name>
    <dbReference type="NCBI Taxonomy" id="588932"/>
    <lineage>
        <taxon>Bacteria</taxon>
        <taxon>Pseudomonadati</taxon>
        <taxon>Pseudomonadota</taxon>
        <taxon>Alphaproteobacteria</taxon>
        <taxon>Caulobacterales</taxon>
        <taxon>Caulobacteraceae</taxon>
        <taxon>Brevundimonas</taxon>
    </lineage>
</organism>